<dbReference type="RefSeq" id="WP_128091889.1">
    <property type="nucleotide sequence ID" value="NZ_UARG01000017.1"/>
</dbReference>
<keyword evidence="1" id="KW-1133">Transmembrane helix</keyword>
<evidence type="ECO:0000313" key="2">
    <source>
        <dbReference type="EMBL" id="SQA78915.1"/>
    </source>
</evidence>
<protein>
    <submittedName>
        <fullName evidence="2">Uncharacterized protein</fullName>
    </submittedName>
</protein>
<dbReference type="EMBL" id="UARG01000017">
    <property type="protein sequence ID" value="SQA78915.1"/>
    <property type="molecule type" value="Genomic_DNA"/>
</dbReference>
<feature type="transmembrane region" description="Helical" evidence="1">
    <location>
        <begin position="74"/>
        <end position="92"/>
    </location>
</feature>
<dbReference type="AlphaFoldDB" id="A0A2X2RWW6"/>
<reference evidence="2 3" key="1">
    <citation type="submission" date="2018-06" db="EMBL/GenBank/DDBJ databases">
        <authorList>
            <consortium name="Pathogen Informatics"/>
            <person name="Doyle S."/>
        </authorList>
    </citation>
    <scope>NUCLEOTIDE SEQUENCE [LARGE SCALE GENOMIC DNA]</scope>
    <source>
        <strain evidence="2 3">NCTC11546</strain>
    </source>
</reference>
<name>A0A2X2RWW6_CAPOC</name>
<sequence>MSNYYKPSGKFSPISFVYFILVCTVALPILATIYAYLIWYIPIIYLNFLVTFGFGFAIAITVGYLVVRLGKVRNYGLAILFALIASLVAYYLQWVVWADLAINTSEVYGNKQIGVAVSNVQIEQLLYLLGHPSDLFGLIGLINEEGTWAIKGNTVSGVFLTIIWIIEFLVIVIMGIVASVGRAKEPFNELADEWFKEEELPVFSYIENVSDFKQQAEQGNWEQLSTVIQRGDKGTNHSVFTLYTSANEYYLSVSNATAKKNKKDKIEFDTEDFIKYLSIDKTVYDLLKSKI</sequence>
<accession>A0A2X2RWW6</accession>
<feature type="transmembrane region" description="Helical" evidence="1">
    <location>
        <begin position="43"/>
        <end position="67"/>
    </location>
</feature>
<keyword evidence="1" id="KW-0812">Transmembrane</keyword>
<feature type="transmembrane region" description="Helical" evidence="1">
    <location>
        <begin position="16"/>
        <end position="37"/>
    </location>
</feature>
<organism evidence="2 3">
    <name type="scientific">Capnocytophaga ochracea</name>
    <dbReference type="NCBI Taxonomy" id="1018"/>
    <lineage>
        <taxon>Bacteria</taxon>
        <taxon>Pseudomonadati</taxon>
        <taxon>Bacteroidota</taxon>
        <taxon>Flavobacteriia</taxon>
        <taxon>Flavobacteriales</taxon>
        <taxon>Flavobacteriaceae</taxon>
        <taxon>Capnocytophaga</taxon>
    </lineage>
</organism>
<evidence type="ECO:0000256" key="1">
    <source>
        <dbReference type="SAM" id="Phobius"/>
    </source>
</evidence>
<evidence type="ECO:0000313" key="3">
    <source>
        <dbReference type="Proteomes" id="UP000249891"/>
    </source>
</evidence>
<feature type="transmembrane region" description="Helical" evidence="1">
    <location>
        <begin position="158"/>
        <end position="180"/>
    </location>
</feature>
<proteinExistence type="predicted"/>
<gene>
    <name evidence="2" type="ORF">NCTC11546_02164</name>
</gene>
<keyword evidence="1" id="KW-0472">Membrane</keyword>
<dbReference type="Proteomes" id="UP000249891">
    <property type="component" value="Unassembled WGS sequence"/>
</dbReference>